<accession>A0A7M7HIS1</accession>
<dbReference type="InParanoid" id="A0A7M7HIS1"/>
<feature type="transmembrane region" description="Helical" evidence="6">
    <location>
        <begin position="66"/>
        <end position="90"/>
    </location>
</feature>
<feature type="transmembrane region" description="Helical" evidence="6">
    <location>
        <begin position="192"/>
        <end position="214"/>
    </location>
</feature>
<dbReference type="InterPro" id="IPR020846">
    <property type="entry name" value="MFS_dom"/>
</dbReference>
<comment type="subcellular location">
    <subcellularLocation>
        <location evidence="1">Membrane</location>
        <topology evidence="1">Multi-pass membrane protein</topology>
    </subcellularLocation>
</comment>
<sequence>MNWLQRNVTVEPVLFFYMLGSFMQYLALQQLLIEKVCFQEINDTVICANLSAYTDENKIVQTRTSYWLIVLNLALTVPSVLSTLVIGAWTDKVGRRVAMVLPSFGAALNGVCLILSTIYLELSIGIMVLGSVLLGLLGAYATVLAAVFSYLGDITKERTRTRRFGFLEAMTFAGSFVGLLTCGLIIDNLGYVAVFIVYISCNAVVVLYVLLWLIESSSYVASQGSYTTPKATNDALRSGETEPSGTDEVVPKLEEERRWSCKRSCVQLCQLQSIGKSFLTVGRQRPNKQRVQLLLLLCCLFTFQLVGTGENDTTVLYLKKAPLSFTSSQISYYSGCKSGLQSLMLLTAMPLLHLCGVHDCFIALGALCFRMSGYVVFGLARTLWQVFTVAFLLSPSGMPAATTRSMMSKIVVPSEQGSLFALTAALETITGVLASLIFNALYPATLDIMGGGLVFIIMAACLILPALLLIVIWRIQKLTIAYVEYTEEFLVDDPVNIGPGQLRLSETDC</sequence>
<keyword evidence="9" id="KW-1185">Reference proteome</keyword>
<dbReference type="RefSeq" id="XP_011668341.2">
    <property type="nucleotide sequence ID" value="XM_011670039.2"/>
</dbReference>
<feature type="region of interest" description="Disordered" evidence="5">
    <location>
        <begin position="224"/>
        <end position="249"/>
    </location>
</feature>
<dbReference type="GeneID" id="753373"/>
<evidence type="ECO:0000259" key="7">
    <source>
        <dbReference type="PROSITE" id="PS50850"/>
    </source>
</evidence>
<name>A0A7M7HIS1_STRPU</name>
<feature type="transmembrane region" description="Helical" evidence="6">
    <location>
        <begin position="419"/>
        <end position="442"/>
    </location>
</feature>
<dbReference type="OrthoDB" id="3026777at2759"/>
<keyword evidence="3 6" id="KW-1133">Transmembrane helix</keyword>
<dbReference type="PANTHER" id="PTHR23507:SF1">
    <property type="entry name" value="FI18259P1-RELATED"/>
    <property type="match status" value="1"/>
</dbReference>
<dbReference type="OMA" id="GMEIPLF"/>
<evidence type="ECO:0000313" key="8">
    <source>
        <dbReference type="EnsemblMetazoa" id="XP_011668341"/>
    </source>
</evidence>
<dbReference type="EnsemblMetazoa" id="XM_011670039">
    <property type="protein sequence ID" value="XP_011668341"/>
    <property type="gene ID" value="LOC753373"/>
</dbReference>
<dbReference type="InterPro" id="IPR011701">
    <property type="entry name" value="MFS"/>
</dbReference>
<keyword evidence="4 6" id="KW-0472">Membrane</keyword>
<dbReference type="SUPFAM" id="SSF103473">
    <property type="entry name" value="MFS general substrate transporter"/>
    <property type="match status" value="1"/>
</dbReference>
<proteinExistence type="predicted"/>
<feature type="transmembrane region" description="Helical" evidence="6">
    <location>
        <begin position="12"/>
        <end position="33"/>
    </location>
</feature>
<dbReference type="Pfam" id="PF07690">
    <property type="entry name" value="MFS_1"/>
    <property type="match status" value="1"/>
</dbReference>
<evidence type="ECO:0000256" key="6">
    <source>
        <dbReference type="SAM" id="Phobius"/>
    </source>
</evidence>
<keyword evidence="2 6" id="KW-0812">Transmembrane</keyword>
<feature type="transmembrane region" description="Helical" evidence="6">
    <location>
        <begin position="293"/>
        <end position="310"/>
    </location>
</feature>
<evidence type="ECO:0000256" key="5">
    <source>
        <dbReference type="SAM" id="MobiDB-lite"/>
    </source>
</evidence>
<dbReference type="GO" id="GO:0022857">
    <property type="term" value="F:transmembrane transporter activity"/>
    <property type="evidence" value="ECO:0000318"/>
    <property type="project" value="GO_Central"/>
</dbReference>
<feature type="transmembrane region" description="Helical" evidence="6">
    <location>
        <begin position="126"/>
        <end position="152"/>
    </location>
</feature>
<evidence type="ECO:0000256" key="1">
    <source>
        <dbReference type="ARBA" id="ARBA00004141"/>
    </source>
</evidence>
<dbReference type="GO" id="GO:0016020">
    <property type="term" value="C:membrane"/>
    <property type="evidence" value="ECO:0000318"/>
    <property type="project" value="GO_Central"/>
</dbReference>
<feature type="transmembrane region" description="Helical" evidence="6">
    <location>
        <begin position="164"/>
        <end position="186"/>
    </location>
</feature>
<dbReference type="InterPro" id="IPR036259">
    <property type="entry name" value="MFS_trans_sf"/>
</dbReference>
<evidence type="ECO:0000256" key="2">
    <source>
        <dbReference type="ARBA" id="ARBA00022692"/>
    </source>
</evidence>
<dbReference type="FunCoup" id="A0A7M7HIS1">
    <property type="interactions" value="8"/>
</dbReference>
<organism evidence="8 9">
    <name type="scientific">Strongylocentrotus purpuratus</name>
    <name type="common">Purple sea urchin</name>
    <dbReference type="NCBI Taxonomy" id="7668"/>
    <lineage>
        <taxon>Eukaryota</taxon>
        <taxon>Metazoa</taxon>
        <taxon>Echinodermata</taxon>
        <taxon>Eleutherozoa</taxon>
        <taxon>Echinozoa</taxon>
        <taxon>Echinoidea</taxon>
        <taxon>Euechinoidea</taxon>
        <taxon>Echinacea</taxon>
        <taxon>Camarodonta</taxon>
        <taxon>Echinidea</taxon>
        <taxon>Strongylocentrotidae</taxon>
        <taxon>Strongylocentrotus</taxon>
    </lineage>
</organism>
<feature type="transmembrane region" description="Helical" evidence="6">
    <location>
        <begin position="97"/>
        <end position="120"/>
    </location>
</feature>
<dbReference type="Gene3D" id="1.20.1250.20">
    <property type="entry name" value="MFS general substrate transporter like domains"/>
    <property type="match status" value="1"/>
</dbReference>
<dbReference type="PROSITE" id="PS50850">
    <property type="entry name" value="MFS"/>
    <property type="match status" value="1"/>
</dbReference>
<reference evidence="9" key="1">
    <citation type="submission" date="2015-02" db="EMBL/GenBank/DDBJ databases">
        <title>Genome sequencing for Strongylocentrotus purpuratus.</title>
        <authorList>
            <person name="Murali S."/>
            <person name="Liu Y."/>
            <person name="Vee V."/>
            <person name="English A."/>
            <person name="Wang M."/>
            <person name="Skinner E."/>
            <person name="Han Y."/>
            <person name="Muzny D.M."/>
            <person name="Worley K.C."/>
            <person name="Gibbs R.A."/>
        </authorList>
    </citation>
    <scope>NUCLEOTIDE SEQUENCE</scope>
</reference>
<protein>
    <recommendedName>
        <fullName evidence="7">Major facilitator superfamily (MFS) profile domain-containing protein</fullName>
    </recommendedName>
</protein>
<evidence type="ECO:0000313" key="9">
    <source>
        <dbReference type="Proteomes" id="UP000007110"/>
    </source>
</evidence>
<dbReference type="GO" id="GO:0055085">
    <property type="term" value="P:transmembrane transport"/>
    <property type="evidence" value="ECO:0000318"/>
    <property type="project" value="GO_Central"/>
</dbReference>
<feature type="domain" description="Major facilitator superfamily (MFS) profile" evidence="7">
    <location>
        <begin position="13"/>
        <end position="477"/>
    </location>
</feature>
<dbReference type="Proteomes" id="UP000007110">
    <property type="component" value="Unassembled WGS sequence"/>
</dbReference>
<dbReference type="AlphaFoldDB" id="A0A7M7HIS1"/>
<evidence type="ECO:0000256" key="4">
    <source>
        <dbReference type="ARBA" id="ARBA00023136"/>
    </source>
</evidence>
<evidence type="ECO:0000256" key="3">
    <source>
        <dbReference type="ARBA" id="ARBA00022989"/>
    </source>
</evidence>
<dbReference type="PANTHER" id="PTHR23507">
    <property type="entry name" value="ZGC:174356"/>
    <property type="match status" value="1"/>
</dbReference>
<reference evidence="8" key="2">
    <citation type="submission" date="2021-01" db="UniProtKB">
        <authorList>
            <consortium name="EnsemblMetazoa"/>
        </authorList>
    </citation>
    <scope>IDENTIFICATION</scope>
</reference>
<feature type="transmembrane region" description="Helical" evidence="6">
    <location>
        <begin position="448"/>
        <end position="473"/>
    </location>
</feature>